<name>A0AAW1WCF4_RUBAR</name>
<protein>
    <submittedName>
        <fullName evidence="1">Uncharacterized protein</fullName>
    </submittedName>
</protein>
<keyword evidence="2" id="KW-1185">Reference proteome</keyword>
<reference evidence="1 2" key="1">
    <citation type="journal article" date="2023" name="G3 (Bethesda)">
        <title>A chromosome-length genome assembly and annotation of blackberry (Rubus argutus, cv. 'Hillquist').</title>
        <authorList>
            <person name="Bruna T."/>
            <person name="Aryal R."/>
            <person name="Dudchenko O."/>
            <person name="Sargent D.J."/>
            <person name="Mead D."/>
            <person name="Buti M."/>
            <person name="Cavallini A."/>
            <person name="Hytonen T."/>
            <person name="Andres J."/>
            <person name="Pham M."/>
            <person name="Weisz D."/>
            <person name="Mascagni F."/>
            <person name="Usai G."/>
            <person name="Natali L."/>
            <person name="Bassil N."/>
            <person name="Fernandez G.E."/>
            <person name="Lomsadze A."/>
            <person name="Armour M."/>
            <person name="Olukolu B."/>
            <person name="Poorten T."/>
            <person name="Britton C."/>
            <person name="Davik J."/>
            <person name="Ashrafi H."/>
            <person name="Aiden E.L."/>
            <person name="Borodovsky M."/>
            <person name="Worthington M."/>
        </authorList>
    </citation>
    <scope>NUCLEOTIDE SEQUENCE [LARGE SCALE GENOMIC DNA]</scope>
    <source>
        <strain evidence="1">PI 553951</strain>
    </source>
</reference>
<evidence type="ECO:0000313" key="1">
    <source>
        <dbReference type="EMBL" id="KAK9921358.1"/>
    </source>
</evidence>
<accession>A0AAW1WCF4</accession>
<sequence>MVRGKDKLGLCRNCLELIRFAEANSEYGADGEKLDFEDRDTFKCRFKESWEIIKENEGSTLDDVYSPNGIEFHNSMLGKRKKQEEEAEFIGWGSKPLLQFLNFRDYGLSLES</sequence>
<dbReference type="Proteomes" id="UP001457282">
    <property type="component" value="Unassembled WGS sequence"/>
</dbReference>
<organism evidence="1 2">
    <name type="scientific">Rubus argutus</name>
    <name type="common">Southern blackberry</name>
    <dbReference type="NCBI Taxonomy" id="59490"/>
    <lineage>
        <taxon>Eukaryota</taxon>
        <taxon>Viridiplantae</taxon>
        <taxon>Streptophyta</taxon>
        <taxon>Embryophyta</taxon>
        <taxon>Tracheophyta</taxon>
        <taxon>Spermatophyta</taxon>
        <taxon>Magnoliopsida</taxon>
        <taxon>eudicotyledons</taxon>
        <taxon>Gunneridae</taxon>
        <taxon>Pentapetalae</taxon>
        <taxon>rosids</taxon>
        <taxon>fabids</taxon>
        <taxon>Rosales</taxon>
        <taxon>Rosaceae</taxon>
        <taxon>Rosoideae</taxon>
        <taxon>Rosoideae incertae sedis</taxon>
        <taxon>Rubus</taxon>
    </lineage>
</organism>
<dbReference type="AlphaFoldDB" id="A0AAW1WCF4"/>
<dbReference type="PANTHER" id="PTHR46851:SF22">
    <property type="entry name" value="ZINC ION BINDING _ DNA BINDING PROTEIN"/>
    <property type="match status" value="1"/>
</dbReference>
<dbReference type="InterPro" id="IPR045894">
    <property type="entry name" value="At5g08430-like"/>
</dbReference>
<comment type="caution">
    <text evidence="1">The sequence shown here is derived from an EMBL/GenBank/DDBJ whole genome shotgun (WGS) entry which is preliminary data.</text>
</comment>
<gene>
    <name evidence="1" type="ORF">M0R45_029869</name>
</gene>
<evidence type="ECO:0000313" key="2">
    <source>
        <dbReference type="Proteomes" id="UP001457282"/>
    </source>
</evidence>
<dbReference type="EMBL" id="JBEDUW010000006">
    <property type="protein sequence ID" value="KAK9921358.1"/>
    <property type="molecule type" value="Genomic_DNA"/>
</dbReference>
<dbReference type="PANTHER" id="PTHR46851">
    <property type="entry name" value="OS01G0884500 PROTEIN"/>
    <property type="match status" value="1"/>
</dbReference>
<proteinExistence type="predicted"/>